<dbReference type="PANTHER" id="PTHR11999">
    <property type="entry name" value="GROUP II PYRIDOXAL-5-PHOSPHATE DECARBOXYLASE"/>
    <property type="match status" value="1"/>
</dbReference>
<dbReference type="Proteomes" id="UP000606786">
    <property type="component" value="Unassembled WGS sequence"/>
</dbReference>
<evidence type="ECO:0000256" key="1">
    <source>
        <dbReference type="ARBA" id="ARBA00001933"/>
    </source>
</evidence>
<accession>A0A811UGU6</accession>
<comment type="caution">
    <text evidence="7">The sequence shown here is derived from an EMBL/GenBank/DDBJ whole genome shotgun (WGS) entry which is preliminary data.</text>
</comment>
<dbReference type="InterPro" id="IPR015421">
    <property type="entry name" value="PyrdxlP-dep_Trfase_major"/>
</dbReference>
<dbReference type="OrthoDB" id="639767at2759"/>
<dbReference type="InterPro" id="IPR015422">
    <property type="entry name" value="PyrdxlP-dep_Trfase_small"/>
</dbReference>
<dbReference type="GO" id="GO:0006520">
    <property type="term" value="P:amino acid metabolic process"/>
    <property type="evidence" value="ECO:0007669"/>
    <property type="project" value="InterPro"/>
</dbReference>
<dbReference type="PROSITE" id="PS00392">
    <property type="entry name" value="DDC_GAD_HDC_YDC"/>
    <property type="match status" value="1"/>
</dbReference>
<dbReference type="InterPro" id="IPR010977">
    <property type="entry name" value="Aromatic_deC"/>
</dbReference>
<evidence type="ECO:0000256" key="6">
    <source>
        <dbReference type="RuleBase" id="RU000382"/>
    </source>
</evidence>
<dbReference type="InterPro" id="IPR002129">
    <property type="entry name" value="PyrdxlP-dep_de-COase"/>
</dbReference>
<evidence type="ECO:0000256" key="3">
    <source>
        <dbReference type="ARBA" id="ARBA00022898"/>
    </source>
</evidence>
<evidence type="ECO:0000256" key="2">
    <source>
        <dbReference type="ARBA" id="ARBA00009533"/>
    </source>
</evidence>
<dbReference type="GO" id="GO:0019752">
    <property type="term" value="P:carboxylic acid metabolic process"/>
    <property type="evidence" value="ECO:0007669"/>
    <property type="project" value="InterPro"/>
</dbReference>
<comment type="similarity">
    <text evidence="2 6">Belongs to the group II decarboxylase family.</text>
</comment>
<keyword evidence="4 6" id="KW-0456">Lyase</keyword>
<dbReference type="PRINTS" id="PR00800">
    <property type="entry name" value="YHDCRBOXLASE"/>
</dbReference>
<dbReference type="EMBL" id="CAJHJT010000012">
    <property type="protein sequence ID" value="CAD6997196.1"/>
    <property type="molecule type" value="Genomic_DNA"/>
</dbReference>
<dbReference type="InterPro" id="IPR021115">
    <property type="entry name" value="Pyridoxal-P_BS"/>
</dbReference>
<evidence type="ECO:0000313" key="8">
    <source>
        <dbReference type="Proteomes" id="UP000606786"/>
    </source>
</evidence>
<dbReference type="Pfam" id="PF00282">
    <property type="entry name" value="Pyridoxal_deC"/>
    <property type="match status" value="1"/>
</dbReference>
<sequence length="259" mass="30497">MCVATLGTTSTCAYDDIQTLSLICQRYKIWMHVDAAYAGAALALDEYHHLHSGLNIIDSLNINLHKLLMVNYGCAVMWVKESQKLVETFLVQRLYLQNNNNMNNNELPDFRNWQISLGRRFRALKVWITFRSVGAEGLRRHLRQHIKLSKQFERHILADKRFELVTKRTLGIVCFRVRGDNELTTQLLQRIHDKKQIYLTLSMHGEMMLLRFVICGMDTKEEDVDFAWAVTQTELMEMLKPQRVWKAIKFHCQNRKRNK</sequence>
<name>A0A811UGU6_CERCA</name>
<dbReference type="InterPro" id="IPR015424">
    <property type="entry name" value="PyrdxlP-dep_Trfase"/>
</dbReference>
<dbReference type="AlphaFoldDB" id="A0A811UGU6"/>
<protein>
    <submittedName>
        <fullName evidence="7">(Mediterranean fruit fly) hypothetical protein</fullName>
    </submittedName>
</protein>
<dbReference type="GO" id="GO:0004058">
    <property type="term" value="F:aromatic-L-amino-acid decarboxylase activity"/>
    <property type="evidence" value="ECO:0007669"/>
    <property type="project" value="TreeGrafter"/>
</dbReference>
<comment type="cofactor">
    <cofactor evidence="1 5 6">
        <name>pyridoxal 5'-phosphate</name>
        <dbReference type="ChEBI" id="CHEBI:597326"/>
    </cofactor>
</comment>
<dbReference type="SUPFAM" id="SSF53383">
    <property type="entry name" value="PLP-dependent transferases"/>
    <property type="match status" value="1"/>
</dbReference>
<dbReference type="GO" id="GO:0030170">
    <property type="term" value="F:pyridoxal phosphate binding"/>
    <property type="evidence" value="ECO:0007669"/>
    <property type="project" value="InterPro"/>
</dbReference>
<reference evidence="7" key="1">
    <citation type="submission" date="2020-11" db="EMBL/GenBank/DDBJ databases">
        <authorList>
            <person name="Whitehead M."/>
        </authorList>
    </citation>
    <scope>NUCLEOTIDE SEQUENCE</scope>
    <source>
        <strain evidence="7">EGII</strain>
    </source>
</reference>
<dbReference type="GO" id="GO:0006584">
    <property type="term" value="P:catecholamine metabolic process"/>
    <property type="evidence" value="ECO:0007669"/>
    <property type="project" value="TreeGrafter"/>
</dbReference>
<keyword evidence="3 5" id="KW-0663">Pyridoxal phosphate</keyword>
<gene>
    <name evidence="7" type="ORF">CCAP1982_LOCUS5835</name>
</gene>
<evidence type="ECO:0000256" key="4">
    <source>
        <dbReference type="ARBA" id="ARBA00023239"/>
    </source>
</evidence>
<dbReference type="PANTHER" id="PTHR11999:SF60">
    <property type="entry name" value="3,4-DIHYDROXYPHENYLACETALDEHYDE SYNTHASE"/>
    <property type="match status" value="1"/>
</dbReference>
<keyword evidence="8" id="KW-1185">Reference proteome</keyword>
<dbReference type="Gene3D" id="3.90.1150.10">
    <property type="entry name" value="Aspartate Aminotransferase, domain 1"/>
    <property type="match status" value="1"/>
</dbReference>
<evidence type="ECO:0000256" key="5">
    <source>
        <dbReference type="PIRSR" id="PIRSR602129-50"/>
    </source>
</evidence>
<dbReference type="GO" id="GO:0005737">
    <property type="term" value="C:cytoplasm"/>
    <property type="evidence" value="ECO:0007669"/>
    <property type="project" value="TreeGrafter"/>
</dbReference>
<feature type="modified residue" description="N6-(pyridoxal phosphate)lysine" evidence="5">
    <location>
        <position position="66"/>
    </location>
</feature>
<dbReference type="Gene3D" id="3.40.640.10">
    <property type="entry name" value="Type I PLP-dependent aspartate aminotransferase-like (Major domain)"/>
    <property type="match status" value="1"/>
</dbReference>
<organism evidence="7 8">
    <name type="scientific">Ceratitis capitata</name>
    <name type="common">Mediterranean fruit fly</name>
    <name type="synonym">Tephritis capitata</name>
    <dbReference type="NCBI Taxonomy" id="7213"/>
    <lineage>
        <taxon>Eukaryota</taxon>
        <taxon>Metazoa</taxon>
        <taxon>Ecdysozoa</taxon>
        <taxon>Arthropoda</taxon>
        <taxon>Hexapoda</taxon>
        <taxon>Insecta</taxon>
        <taxon>Pterygota</taxon>
        <taxon>Neoptera</taxon>
        <taxon>Endopterygota</taxon>
        <taxon>Diptera</taxon>
        <taxon>Brachycera</taxon>
        <taxon>Muscomorpha</taxon>
        <taxon>Tephritoidea</taxon>
        <taxon>Tephritidae</taxon>
        <taxon>Ceratitis</taxon>
        <taxon>Ceratitis</taxon>
    </lineage>
</organism>
<evidence type="ECO:0000313" key="7">
    <source>
        <dbReference type="EMBL" id="CAD6997196.1"/>
    </source>
</evidence>
<proteinExistence type="inferred from homology"/>